<proteinExistence type="predicted"/>
<sequence length="98" mass="11669">MKKYIEMFKNIDLRPCELVAIREIAAEYRRQLLLKYHVSDEKELQPYIETWGTYDEAIQYSYLLMCNQIVEKIPKIPDYILEQGFLVEADENEEGVCS</sequence>
<dbReference type="EMBL" id="QSKF01000002">
    <property type="protein sequence ID" value="RHE41391.1"/>
    <property type="molecule type" value="Genomic_DNA"/>
</dbReference>
<dbReference type="Proteomes" id="UP000283745">
    <property type="component" value="Unassembled WGS sequence"/>
</dbReference>
<reference evidence="1 2" key="1">
    <citation type="submission" date="2018-08" db="EMBL/GenBank/DDBJ databases">
        <title>A genome reference for cultivated species of the human gut microbiota.</title>
        <authorList>
            <person name="Zou Y."/>
            <person name="Xue W."/>
            <person name="Luo G."/>
        </authorList>
    </citation>
    <scope>NUCLEOTIDE SEQUENCE [LARGE SCALE GENOMIC DNA]</scope>
    <source>
        <strain evidence="1 2">AM28-23</strain>
    </source>
</reference>
<gene>
    <name evidence="1" type="ORF">DW740_03535</name>
</gene>
<protein>
    <submittedName>
        <fullName evidence="1">Uncharacterized protein</fullName>
    </submittedName>
</protein>
<organism evidence="1 2">
    <name type="scientific">Blautia obeum</name>
    <dbReference type="NCBI Taxonomy" id="40520"/>
    <lineage>
        <taxon>Bacteria</taxon>
        <taxon>Bacillati</taxon>
        <taxon>Bacillota</taxon>
        <taxon>Clostridia</taxon>
        <taxon>Lachnospirales</taxon>
        <taxon>Lachnospiraceae</taxon>
        <taxon>Blautia</taxon>
    </lineage>
</organism>
<evidence type="ECO:0000313" key="1">
    <source>
        <dbReference type="EMBL" id="RHE41391.1"/>
    </source>
</evidence>
<evidence type="ECO:0000313" key="2">
    <source>
        <dbReference type="Proteomes" id="UP000283745"/>
    </source>
</evidence>
<comment type="caution">
    <text evidence="1">The sequence shown here is derived from an EMBL/GenBank/DDBJ whole genome shotgun (WGS) entry which is preliminary data.</text>
</comment>
<accession>A0A414JA61</accession>
<name>A0A414JA61_9FIRM</name>
<dbReference type="AlphaFoldDB" id="A0A414JA61"/>
<dbReference type="RefSeq" id="WP_118050114.1">
    <property type="nucleotide sequence ID" value="NZ_CABJFK010000002.1"/>
</dbReference>